<evidence type="ECO:0000313" key="1">
    <source>
        <dbReference type="EMBL" id="KAJ2970126.1"/>
    </source>
</evidence>
<gene>
    <name evidence="1" type="ORF">NQ176_g8333</name>
</gene>
<accession>A0ACC1MU40</accession>
<evidence type="ECO:0000313" key="2">
    <source>
        <dbReference type="Proteomes" id="UP001143910"/>
    </source>
</evidence>
<keyword evidence="2" id="KW-1185">Reference proteome</keyword>
<sequence length="265" mass="28949">MPSERLSPPASFISYPEPVEVTGPKYEPRQDANPVLSGLPLAIGASLSSMLSKLFYNNAGMHKIKDMPILDDVPYTFHPLVIPTGPTSPMVELGPAQLNPKNRGQTHHYTASDYHAMYKSGQVTPLQVTETLLSLTSKYSKQSTIYQDAWADSHGADHLALEAARESTERYASGKSLGILDGVPVGVKDDLAVKGYISHDGMAYRKDVPYFKPAEESVWPAKALQQAGAIIIGKNRMHEIGSGKSTVSRNFHRVNANNECQIPMD</sequence>
<name>A0ACC1MU40_9HYPO</name>
<dbReference type="EMBL" id="JANJQO010001596">
    <property type="protein sequence ID" value="KAJ2970126.1"/>
    <property type="molecule type" value="Genomic_DNA"/>
</dbReference>
<reference evidence="1" key="1">
    <citation type="submission" date="2022-08" db="EMBL/GenBank/DDBJ databases">
        <title>Genome Sequence of Lecanicillium fungicola.</title>
        <authorList>
            <person name="Buettner E."/>
        </authorList>
    </citation>
    <scope>NUCLEOTIDE SEQUENCE</scope>
    <source>
        <strain evidence="1">Babe33</strain>
    </source>
</reference>
<organism evidence="1 2">
    <name type="scientific">Zarea fungicola</name>
    <dbReference type="NCBI Taxonomy" id="93591"/>
    <lineage>
        <taxon>Eukaryota</taxon>
        <taxon>Fungi</taxon>
        <taxon>Dikarya</taxon>
        <taxon>Ascomycota</taxon>
        <taxon>Pezizomycotina</taxon>
        <taxon>Sordariomycetes</taxon>
        <taxon>Hypocreomycetidae</taxon>
        <taxon>Hypocreales</taxon>
        <taxon>Cordycipitaceae</taxon>
        <taxon>Zarea</taxon>
    </lineage>
</organism>
<proteinExistence type="predicted"/>
<protein>
    <submittedName>
        <fullName evidence="1">Uncharacterized protein</fullName>
    </submittedName>
</protein>
<comment type="caution">
    <text evidence="1">The sequence shown here is derived from an EMBL/GenBank/DDBJ whole genome shotgun (WGS) entry which is preliminary data.</text>
</comment>
<dbReference type="Proteomes" id="UP001143910">
    <property type="component" value="Unassembled WGS sequence"/>
</dbReference>